<comment type="subcellular location">
    <subcellularLocation>
        <location evidence="1">Secreted</location>
    </subcellularLocation>
</comment>
<dbReference type="GO" id="GO:0016042">
    <property type="term" value="P:lipid catabolic process"/>
    <property type="evidence" value="ECO:0007669"/>
    <property type="project" value="TreeGrafter"/>
</dbReference>
<protein>
    <submittedName>
        <fullName evidence="7">Uncharacterized protein</fullName>
    </submittedName>
</protein>
<dbReference type="InterPro" id="IPR058912">
    <property type="entry name" value="HTH_animal"/>
</dbReference>
<organism evidence="7 8">
    <name type="scientific">Spodoptera exigua</name>
    <name type="common">Beet armyworm</name>
    <name type="synonym">Noctua fulgens</name>
    <dbReference type="NCBI Taxonomy" id="7107"/>
    <lineage>
        <taxon>Eukaryota</taxon>
        <taxon>Metazoa</taxon>
        <taxon>Ecdysozoa</taxon>
        <taxon>Arthropoda</taxon>
        <taxon>Hexapoda</taxon>
        <taxon>Insecta</taxon>
        <taxon>Pterygota</taxon>
        <taxon>Neoptera</taxon>
        <taxon>Endopterygota</taxon>
        <taxon>Lepidoptera</taxon>
        <taxon>Glossata</taxon>
        <taxon>Ditrysia</taxon>
        <taxon>Noctuoidea</taxon>
        <taxon>Noctuidae</taxon>
        <taxon>Amphipyrinae</taxon>
        <taxon>Spodoptera</taxon>
    </lineage>
</organism>
<evidence type="ECO:0000259" key="6">
    <source>
        <dbReference type="Pfam" id="PF26215"/>
    </source>
</evidence>
<comment type="caution">
    <text evidence="7">The sequence shown here is derived from an EMBL/GenBank/DDBJ whole genome shotgun (WGS) entry which is preliminary data.</text>
</comment>
<reference evidence="7" key="1">
    <citation type="journal article" date="2021" name="G3 (Bethesda)">
        <title>Genome and transcriptome analysis of the beet armyworm Spodoptera exigua reveals targets for pest control. .</title>
        <authorList>
            <person name="Simon S."/>
            <person name="Breeschoten T."/>
            <person name="Jansen H.J."/>
            <person name="Dirks R.P."/>
            <person name="Schranz M.E."/>
            <person name="Ros V.I.D."/>
        </authorList>
    </citation>
    <scope>NUCLEOTIDE SEQUENCE</scope>
    <source>
        <strain evidence="7">TB_SE_WUR_2020</strain>
    </source>
</reference>
<dbReference type="GO" id="GO:0005615">
    <property type="term" value="C:extracellular space"/>
    <property type="evidence" value="ECO:0007669"/>
    <property type="project" value="TreeGrafter"/>
</dbReference>
<dbReference type="CDD" id="cd00304">
    <property type="entry name" value="RT_like"/>
    <property type="match status" value="1"/>
</dbReference>
<dbReference type="PANTHER" id="PTHR11610">
    <property type="entry name" value="LIPASE"/>
    <property type="match status" value="1"/>
</dbReference>
<dbReference type="Gene3D" id="3.40.50.1820">
    <property type="entry name" value="alpha/beta hydrolase"/>
    <property type="match status" value="2"/>
</dbReference>
<dbReference type="GO" id="GO:0017171">
    <property type="term" value="F:serine hydrolase activity"/>
    <property type="evidence" value="ECO:0007669"/>
    <property type="project" value="TreeGrafter"/>
</dbReference>
<gene>
    <name evidence="7" type="ORF">HF086_004636</name>
</gene>
<dbReference type="Pfam" id="PF26215">
    <property type="entry name" value="HTH_animal"/>
    <property type="match status" value="1"/>
</dbReference>
<dbReference type="GO" id="GO:0016298">
    <property type="term" value="F:lipase activity"/>
    <property type="evidence" value="ECO:0007669"/>
    <property type="project" value="InterPro"/>
</dbReference>
<comment type="similarity">
    <text evidence="2 4">Belongs to the AB hydrolase superfamily. Lipase family.</text>
</comment>
<proteinExistence type="inferred from homology"/>
<dbReference type="Proteomes" id="UP000814243">
    <property type="component" value="Unassembled WGS sequence"/>
</dbReference>
<evidence type="ECO:0000256" key="4">
    <source>
        <dbReference type="RuleBase" id="RU004262"/>
    </source>
</evidence>
<evidence type="ECO:0000256" key="3">
    <source>
        <dbReference type="ARBA" id="ARBA00022525"/>
    </source>
</evidence>
<feature type="domain" description="Lipase" evidence="5">
    <location>
        <begin position="481"/>
        <end position="723"/>
    </location>
</feature>
<dbReference type="PANTHER" id="PTHR11610:SF173">
    <property type="entry name" value="LIPASE DOMAIN-CONTAINING PROTEIN-RELATED"/>
    <property type="match status" value="1"/>
</dbReference>
<evidence type="ECO:0000256" key="2">
    <source>
        <dbReference type="ARBA" id="ARBA00010701"/>
    </source>
</evidence>
<dbReference type="InterPro" id="IPR013818">
    <property type="entry name" value="Lipase"/>
</dbReference>
<sequence>MGSPLAPVVANIFMEWFEGQALASAPVRPRYWWRYVDDVFAIINREHVAEFVGHLNSVHGSIQFTTEEEREGMLPFLDVLVRREESGRLSHTVYRKPTHTDRYLRADSHHHPSHLAAVPRTLINRALSLCDPQYIDDEFHHLKRVLENNGYNWRQCTRLASSSICAASVLKDPVQGYKEGDRYFYFPGDGDNIIHLVDAEEPIDFAFIEKFTRNAGNNGYWLFTRANPTVAQVIGFGDVDSVINSNIDFSKDTVFLAHGWNGNGGNDMNKILTEAFLQNGDVNVIVLDWSTLANRGYTTAKRGTAAVGQGLGQFVNWLVSLGMSYEKVHLVGFSLGGHLVGNAGRETGGKVKRVTALDPAGPLWGRDNDRVVATDAQYVEVIHTNTGFLGFTDPCGDADFYPNGGTGMPGCWLNSCSHGRAFEYMASSVKTACTAGVVKDPVQGYKEGDRYFYFPGDGDNALHLVDTEEPADLEFIEEYTRNSANNAYWLFTRSNPTTRQVLVLGNAGSVTNSNFHFGKITVFLAHGLNGNGGNEMNRMLTQAFLQNADVNVIVLDWNRLAGQGYTTARLGTAEVGRGLGRFIIWLNGLGMSYDRVHLVGFSLGGHLVGNAGRETGSRVRRITALDPAGPFWDNDRNRLVRTDARYVEVIHTEITITGFSDLCGDADFYPNGGSNMPGCSIIGLSCSHGRAYEYMASSVKYNHLLANECGSLNDAKNNRCTGSLNPMGNSDINKSR</sequence>
<name>A0A922SBK3_SPOEX</name>
<dbReference type="Pfam" id="PF00151">
    <property type="entry name" value="Lipase"/>
    <property type="match status" value="2"/>
</dbReference>
<feature type="domain" description="Lipase" evidence="5">
    <location>
        <begin position="215"/>
        <end position="432"/>
    </location>
</feature>
<feature type="domain" description="Helix-turn-helix" evidence="6">
    <location>
        <begin position="102"/>
        <end position="152"/>
    </location>
</feature>
<dbReference type="AlphaFoldDB" id="A0A922SBK3"/>
<evidence type="ECO:0000256" key="1">
    <source>
        <dbReference type="ARBA" id="ARBA00004613"/>
    </source>
</evidence>
<dbReference type="InterPro" id="IPR000734">
    <property type="entry name" value="TAG_lipase"/>
</dbReference>
<dbReference type="CDD" id="cd00707">
    <property type="entry name" value="Pancreat_lipase_like"/>
    <property type="match status" value="2"/>
</dbReference>
<dbReference type="EMBL" id="JACEFF010000758">
    <property type="protein sequence ID" value="KAH9631475.1"/>
    <property type="molecule type" value="Genomic_DNA"/>
</dbReference>
<evidence type="ECO:0000259" key="5">
    <source>
        <dbReference type="Pfam" id="PF00151"/>
    </source>
</evidence>
<dbReference type="PRINTS" id="PR00821">
    <property type="entry name" value="TAGLIPASE"/>
</dbReference>
<dbReference type="InterPro" id="IPR029058">
    <property type="entry name" value="AB_hydrolase_fold"/>
</dbReference>
<evidence type="ECO:0000313" key="8">
    <source>
        <dbReference type="Proteomes" id="UP000814243"/>
    </source>
</evidence>
<keyword evidence="3" id="KW-0964">Secreted</keyword>
<dbReference type="SUPFAM" id="SSF53474">
    <property type="entry name" value="alpha/beta-Hydrolases"/>
    <property type="match status" value="2"/>
</dbReference>
<dbReference type="InterPro" id="IPR033906">
    <property type="entry name" value="Lipase_N"/>
</dbReference>
<accession>A0A922SBK3</accession>
<evidence type="ECO:0000313" key="7">
    <source>
        <dbReference type="EMBL" id="KAH9631475.1"/>
    </source>
</evidence>